<feature type="domain" description="DUF8010" evidence="1">
    <location>
        <begin position="7"/>
        <end position="76"/>
    </location>
</feature>
<reference evidence="3 4" key="1">
    <citation type="submission" date="2020-08" db="EMBL/GenBank/DDBJ databases">
        <title>Sequencing the genomes of 1000 actinobacteria strains.</title>
        <authorList>
            <person name="Klenk H.-P."/>
        </authorList>
    </citation>
    <scope>NUCLEOTIDE SEQUENCE [LARGE SCALE GENOMIC DNA]</scope>
    <source>
        <strain evidence="3 4">DSM 45362</strain>
    </source>
</reference>
<dbReference type="EMBL" id="JACHMN010000002">
    <property type="protein sequence ID" value="MBB5869868.1"/>
    <property type="molecule type" value="Genomic_DNA"/>
</dbReference>
<keyword evidence="4" id="KW-1185">Reference proteome</keyword>
<dbReference type="AlphaFoldDB" id="A0A841BR49"/>
<name>A0A841BR49_9ACTN</name>
<protein>
    <submittedName>
        <fullName evidence="3">Uncharacterized protein</fullName>
    </submittedName>
</protein>
<feature type="domain" description="DUF8185" evidence="2">
    <location>
        <begin position="84"/>
        <end position="197"/>
    </location>
</feature>
<dbReference type="InterPro" id="IPR058498">
    <property type="entry name" value="DUF8185"/>
</dbReference>
<organism evidence="3 4">
    <name type="scientific">Allocatelliglobosispora scoriae</name>
    <dbReference type="NCBI Taxonomy" id="643052"/>
    <lineage>
        <taxon>Bacteria</taxon>
        <taxon>Bacillati</taxon>
        <taxon>Actinomycetota</taxon>
        <taxon>Actinomycetes</taxon>
        <taxon>Micromonosporales</taxon>
        <taxon>Micromonosporaceae</taxon>
        <taxon>Allocatelliglobosispora</taxon>
    </lineage>
</organism>
<dbReference type="InterPro" id="IPR058323">
    <property type="entry name" value="DUF8010"/>
</dbReference>
<evidence type="ECO:0000259" key="1">
    <source>
        <dbReference type="Pfam" id="PF26035"/>
    </source>
</evidence>
<dbReference type="RefSeq" id="WP_184836817.1">
    <property type="nucleotide sequence ID" value="NZ_JACHMN010000002.1"/>
</dbReference>
<evidence type="ECO:0000259" key="2">
    <source>
        <dbReference type="Pfam" id="PF26572"/>
    </source>
</evidence>
<sequence>MVQLSDANAEVFLARLTRLDRQALVRLRPGEPGRVTVYAMLPWGTLVCRDVDSDEPQDLTVRAEDLLSRVEGPRRDHEWRWQLPPARAAAVEVLPASLVRRLADAAAATLRQATESGVDGKAVGARALRDALLDHVAVYVTSTVDGKVVEVPQRLVQAVVRMGFLPVNDIGEVAVLAVGSWIGLATGNGTAWYRPSAPSLLPISSPS</sequence>
<dbReference type="Pfam" id="PF26572">
    <property type="entry name" value="DUF8185"/>
    <property type="match status" value="1"/>
</dbReference>
<gene>
    <name evidence="3" type="ORF">F4553_003247</name>
</gene>
<accession>A0A841BR49</accession>
<evidence type="ECO:0000313" key="3">
    <source>
        <dbReference type="EMBL" id="MBB5869868.1"/>
    </source>
</evidence>
<proteinExistence type="predicted"/>
<evidence type="ECO:0000313" key="4">
    <source>
        <dbReference type="Proteomes" id="UP000587527"/>
    </source>
</evidence>
<comment type="caution">
    <text evidence="3">The sequence shown here is derived from an EMBL/GenBank/DDBJ whole genome shotgun (WGS) entry which is preliminary data.</text>
</comment>
<dbReference type="Proteomes" id="UP000587527">
    <property type="component" value="Unassembled WGS sequence"/>
</dbReference>
<dbReference type="Pfam" id="PF26035">
    <property type="entry name" value="DUF8010"/>
    <property type="match status" value="1"/>
</dbReference>